<feature type="region of interest" description="Disordered" evidence="1">
    <location>
        <begin position="1"/>
        <end position="54"/>
    </location>
</feature>
<feature type="compositionally biased region" description="Basic and acidic residues" evidence="1">
    <location>
        <begin position="17"/>
        <end position="26"/>
    </location>
</feature>
<protein>
    <submittedName>
        <fullName evidence="2">Uncharacterized protein</fullName>
    </submittedName>
</protein>
<name>A0AAV6ULH8_9ARAC</name>
<dbReference type="AlphaFoldDB" id="A0AAV6ULH8"/>
<evidence type="ECO:0000313" key="2">
    <source>
        <dbReference type="EMBL" id="KAG8184481.1"/>
    </source>
</evidence>
<organism evidence="2 3">
    <name type="scientific">Oedothorax gibbosus</name>
    <dbReference type="NCBI Taxonomy" id="931172"/>
    <lineage>
        <taxon>Eukaryota</taxon>
        <taxon>Metazoa</taxon>
        <taxon>Ecdysozoa</taxon>
        <taxon>Arthropoda</taxon>
        <taxon>Chelicerata</taxon>
        <taxon>Arachnida</taxon>
        <taxon>Araneae</taxon>
        <taxon>Araneomorphae</taxon>
        <taxon>Entelegynae</taxon>
        <taxon>Araneoidea</taxon>
        <taxon>Linyphiidae</taxon>
        <taxon>Erigoninae</taxon>
        <taxon>Oedothorax</taxon>
    </lineage>
</organism>
<reference evidence="2 3" key="1">
    <citation type="journal article" date="2022" name="Nat. Ecol. Evol.">
        <title>A masculinizing supergene underlies an exaggerated male reproductive morph in a spider.</title>
        <authorList>
            <person name="Hendrickx F."/>
            <person name="De Corte Z."/>
            <person name="Sonet G."/>
            <person name="Van Belleghem S.M."/>
            <person name="Kostlbacher S."/>
            <person name="Vangestel C."/>
        </authorList>
    </citation>
    <scope>NUCLEOTIDE SEQUENCE [LARGE SCALE GENOMIC DNA]</scope>
    <source>
        <strain evidence="2">W744_W776</strain>
    </source>
</reference>
<dbReference type="EMBL" id="JAFNEN010000372">
    <property type="protein sequence ID" value="KAG8184481.1"/>
    <property type="molecule type" value="Genomic_DNA"/>
</dbReference>
<sequence length="183" mass="19850">MESETNPDSSRSPSPCSEDKTSEEISTKLLRAVHLKHPKTDLPTTESSKRQTPELISTFSVASLLAGTKSHSPRPTLWSPSDFYMPDPHHRLESSLSPGLKSPDICVPVSEMYLMDRILDGSHPGYLGPHHARIPHPLPGVWASGRAHLAGQRPMGPPPTSAGQWAAAISLQAANPPGKMRLF</sequence>
<proteinExistence type="predicted"/>
<feature type="compositionally biased region" description="Polar residues" evidence="1">
    <location>
        <begin position="1"/>
        <end position="15"/>
    </location>
</feature>
<keyword evidence="3" id="KW-1185">Reference proteome</keyword>
<evidence type="ECO:0000256" key="1">
    <source>
        <dbReference type="SAM" id="MobiDB-lite"/>
    </source>
</evidence>
<accession>A0AAV6ULH8</accession>
<dbReference type="Proteomes" id="UP000827092">
    <property type="component" value="Unassembled WGS sequence"/>
</dbReference>
<gene>
    <name evidence="2" type="ORF">JTE90_002328</name>
</gene>
<comment type="caution">
    <text evidence="2">The sequence shown here is derived from an EMBL/GenBank/DDBJ whole genome shotgun (WGS) entry which is preliminary data.</text>
</comment>
<evidence type="ECO:0000313" key="3">
    <source>
        <dbReference type="Proteomes" id="UP000827092"/>
    </source>
</evidence>